<dbReference type="InterPro" id="IPR000120">
    <property type="entry name" value="Amidase"/>
</dbReference>
<reference evidence="3 4" key="1">
    <citation type="submission" date="2020-04" db="EMBL/GenBank/DDBJ databases">
        <title>Perkinsus olseni comparative genomics.</title>
        <authorList>
            <person name="Bogema D.R."/>
        </authorList>
    </citation>
    <scope>NUCLEOTIDE SEQUENCE [LARGE SCALE GENOMIC DNA]</scope>
    <source>
        <strain evidence="3">ATCC PRA-205</strain>
    </source>
</reference>
<dbReference type="EMBL" id="JABANM010021447">
    <property type="protein sequence ID" value="KAF4721227.1"/>
    <property type="molecule type" value="Genomic_DNA"/>
</dbReference>
<feature type="domain" description="Amidase" evidence="2">
    <location>
        <begin position="23"/>
        <end position="108"/>
    </location>
</feature>
<dbReference type="Gene3D" id="3.90.1300.10">
    <property type="entry name" value="Amidase signature (AS) domain"/>
    <property type="match status" value="1"/>
</dbReference>
<dbReference type="Pfam" id="PF01425">
    <property type="entry name" value="Amidase"/>
    <property type="match status" value="1"/>
</dbReference>
<dbReference type="PANTHER" id="PTHR11895:SF67">
    <property type="entry name" value="AMIDASE DOMAIN-CONTAINING PROTEIN"/>
    <property type="match status" value="1"/>
</dbReference>
<name>A0A7J6RL75_PEROL</name>
<evidence type="ECO:0000313" key="4">
    <source>
        <dbReference type="Proteomes" id="UP000574390"/>
    </source>
</evidence>
<dbReference type="PANTHER" id="PTHR11895">
    <property type="entry name" value="TRANSAMIDASE"/>
    <property type="match status" value="1"/>
</dbReference>
<protein>
    <recommendedName>
        <fullName evidence="2">Amidase domain-containing protein</fullName>
    </recommendedName>
</protein>
<evidence type="ECO:0000259" key="2">
    <source>
        <dbReference type="Pfam" id="PF01425"/>
    </source>
</evidence>
<dbReference type="InterPro" id="IPR023631">
    <property type="entry name" value="Amidase_dom"/>
</dbReference>
<dbReference type="AlphaFoldDB" id="A0A7J6RL75"/>
<dbReference type="SUPFAM" id="SSF75304">
    <property type="entry name" value="Amidase signature (AS) enzymes"/>
    <property type="match status" value="1"/>
</dbReference>
<dbReference type="Proteomes" id="UP000574390">
    <property type="component" value="Unassembled WGS sequence"/>
</dbReference>
<dbReference type="InterPro" id="IPR020556">
    <property type="entry name" value="Amidase_CS"/>
</dbReference>
<organism evidence="3 4">
    <name type="scientific">Perkinsus olseni</name>
    <name type="common">Perkinsus atlanticus</name>
    <dbReference type="NCBI Taxonomy" id="32597"/>
    <lineage>
        <taxon>Eukaryota</taxon>
        <taxon>Sar</taxon>
        <taxon>Alveolata</taxon>
        <taxon>Perkinsozoa</taxon>
        <taxon>Perkinsea</taxon>
        <taxon>Perkinsida</taxon>
        <taxon>Perkinsidae</taxon>
        <taxon>Perkinsus</taxon>
    </lineage>
</organism>
<comment type="caution">
    <text evidence="3">The sequence shown here is derived from an EMBL/GenBank/DDBJ whole genome shotgun (WGS) entry which is preliminary data.</text>
</comment>
<feature type="non-terminal residue" evidence="3">
    <location>
        <position position="1"/>
    </location>
</feature>
<dbReference type="InterPro" id="IPR036928">
    <property type="entry name" value="AS_sf"/>
</dbReference>
<evidence type="ECO:0000256" key="1">
    <source>
        <dbReference type="ARBA" id="ARBA00009199"/>
    </source>
</evidence>
<comment type="similarity">
    <text evidence="1">Belongs to the amidase family.</text>
</comment>
<accession>A0A7J6RL75</accession>
<sequence length="108" mass="11384">MSVEHLMELVGTNPRDKRNPRVGKFATKNDPVIQALVDAGAIPCGTSVMHEYGISPVGYNVWYQGPLNVHDRTRYTGGSSSGSATGVALGLFTFAIGFDGGGSVRDPS</sequence>
<gene>
    <name evidence="3" type="ORF">FOZ62_019963</name>
</gene>
<dbReference type="GO" id="GO:0003824">
    <property type="term" value="F:catalytic activity"/>
    <property type="evidence" value="ECO:0007669"/>
    <property type="project" value="InterPro"/>
</dbReference>
<evidence type="ECO:0000313" key="3">
    <source>
        <dbReference type="EMBL" id="KAF4721227.1"/>
    </source>
</evidence>
<proteinExistence type="inferred from homology"/>
<dbReference type="PROSITE" id="PS00571">
    <property type="entry name" value="AMIDASES"/>
    <property type="match status" value="1"/>
</dbReference>